<feature type="transmembrane region" description="Helical" evidence="1">
    <location>
        <begin position="9"/>
        <end position="30"/>
    </location>
</feature>
<keyword evidence="1" id="KW-1133">Transmembrane helix</keyword>
<sequence>MVIQMEKTYYIATLVFAWFITVSLFVFSFFAFKLTYYFFGVLILLICIAATMVNILLFRNIKKQPQKE</sequence>
<proteinExistence type="predicted"/>
<keyword evidence="1" id="KW-0812">Transmembrane</keyword>
<evidence type="ECO:0000256" key="1">
    <source>
        <dbReference type="SAM" id="Phobius"/>
    </source>
</evidence>
<dbReference type="AlphaFoldDB" id="A0A0Q9XN02"/>
<accession>A0A0Q9XN02</accession>
<organism evidence="2 3">
    <name type="scientific">Lederbergia galactosidilytica</name>
    <dbReference type="NCBI Taxonomy" id="217031"/>
    <lineage>
        <taxon>Bacteria</taxon>
        <taxon>Bacillati</taxon>
        <taxon>Bacillota</taxon>
        <taxon>Bacilli</taxon>
        <taxon>Bacillales</taxon>
        <taxon>Bacillaceae</taxon>
        <taxon>Lederbergia</taxon>
    </lineage>
</organism>
<feature type="transmembrane region" description="Helical" evidence="1">
    <location>
        <begin position="36"/>
        <end position="58"/>
    </location>
</feature>
<evidence type="ECO:0000313" key="2">
    <source>
        <dbReference type="EMBL" id="KRG09708.1"/>
    </source>
</evidence>
<evidence type="ECO:0000313" key="3">
    <source>
        <dbReference type="Proteomes" id="UP000053881"/>
    </source>
</evidence>
<gene>
    <name evidence="2" type="ORF">ACA29_20980</name>
</gene>
<protein>
    <submittedName>
        <fullName evidence="2">Uncharacterized protein</fullName>
    </submittedName>
</protein>
<keyword evidence="1" id="KW-0472">Membrane</keyword>
<dbReference type="Proteomes" id="UP000053881">
    <property type="component" value="Unassembled WGS sequence"/>
</dbReference>
<comment type="caution">
    <text evidence="2">The sequence shown here is derived from an EMBL/GenBank/DDBJ whole genome shotgun (WGS) entry which is preliminary data.</text>
</comment>
<dbReference type="PATRIC" id="fig|217031.4.peg.7125"/>
<name>A0A0Q9XN02_9BACI</name>
<reference evidence="2 3" key="1">
    <citation type="submission" date="2015-06" db="EMBL/GenBank/DDBJ databases">
        <title>Genome sequencing project of Bacillus galactosidilyticus PL133.</title>
        <authorList>
            <person name="Gaiero J."/>
            <person name="Nicol R."/>
            <person name="Habash M."/>
        </authorList>
    </citation>
    <scope>NUCLEOTIDE SEQUENCE [LARGE SCALE GENOMIC DNA]</scope>
    <source>
        <strain evidence="2 3">PL133</strain>
    </source>
</reference>
<dbReference type="EMBL" id="LGPB01000137">
    <property type="protein sequence ID" value="KRG09708.1"/>
    <property type="molecule type" value="Genomic_DNA"/>
</dbReference>